<organism evidence="1">
    <name type="scientific">Candidatus Mycoplasma haematominutum 'Birmingham 1'</name>
    <dbReference type="NCBI Taxonomy" id="1116213"/>
    <lineage>
        <taxon>Bacteria</taxon>
        <taxon>Bacillati</taxon>
        <taxon>Mycoplasmatota</taxon>
        <taxon>Mollicutes</taxon>
        <taxon>Mycoplasmataceae</taxon>
        <taxon>Mycoplasma</taxon>
    </lineage>
</organism>
<dbReference type="EMBL" id="HE613254">
    <property type="protein sequence ID" value="CCE66997.1"/>
    <property type="molecule type" value="Genomic_DNA"/>
</dbReference>
<gene>
    <name evidence="1" type="ORF">MHM_04790</name>
</gene>
<reference evidence="1" key="1">
    <citation type="submission" date="2011-11" db="EMBL/GenBank/DDBJ databases">
        <title>Complete genome sequence of Candidatus Mycoplasma haemominutum.</title>
        <authorList>
            <person name="Barker E.N."/>
            <person name="Darby A.C."/>
            <person name="Helps C.R."/>
            <person name="Peters I.R."/>
            <person name="Hughes M.A."/>
            <person name="Radford A.D."/>
            <person name="Novacco M."/>
            <person name="Boretti F."/>
            <person name="Hofmann-Lehmann R."/>
            <person name="Tasker S."/>
        </authorList>
    </citation>
    <scope>NUCLEOTIDE SEQUENCE</scope>
    <source>
        <strain evidence="1">Birmingham 1</strain>
    </source>
</reference>
<name>G8C3U9_9MOLU</name>
<dbReference type="KEGG" id="mhb:MHM_04790"/>
<protein>
    <submittedName>
        <fullName evidence="1">Uncharacterized protein</fullName>
    </submittedName>
</protein>
<dbReference type="HOGENOM" id="CLU_3133575_0_0_14"/>
<reference evidence="1" key="2">
    <citation type="submission" date="2011-11" db="EMBL/GenBank/DDBJ databases">
        <authorList>
            <person name="Barker E."/>
        </authorList>
    </citation>
    <scope>NUCLEOTIDE SEQUENCE</scope>
    <source>
        <strain evidence="1">Birmingham 1</strain>
    </source>
</reference>
<dbReference type="AlphaFoldDB" id="G8C3U9"/>
<accession>G8C3U9</accession>
<evidence type="ECO:0000313" key="1">
    <source>
        <dbReference type="EMBL" id="CCE66997.1"/>
    </source>
</evidence>
<sequence>MLFSVRACLAGIGLIGSICSIAVPVTLTLTRKDEERSRGGGCQIMLSLS</sequence>
<proteinExistence type="predicted"/>